<dbReference type="NCBIfam" id="TIGR02823">
    <property type="entry name" value="oxido_YhdH"/>
    <property type="match status" value="1"/>
</dbReference>
<dbReference type="RefSeq" id="WP_009519867.1">
    <property type="nucleotide sequence ID" value="NZ_CCAE010000046.1"/>
</dbReference>
<dbReference type="SUPFAM" id="SSF50129">
    <property type="entry name" value="GroES-like"/>
    <property type="match status" value="1"/>
</dbReference>
<dbReference type="InterPro" id="IPR020843">
    <property type="entry name" value="ER"/>
</dbReference>
<gene>
    <name evidence="2" type="ORF">BN948_03978</name>
</gene>
<evidence type="ECO:0000259" key="1">
    <source>
        <dbReference type="SMART" id="SM00829"/>
    </source>
</evidence>
<dbReference type="InterPro" id="IPR013149">
    <property type="entry name" value="ADH-like_C"/>
</dbReference>
<dbReference type="InterPro" id="IPR051397">
    <property type="entry name" value="Zn-ADH-like_protein"/>
</dbReference>
<dbReference type="Gene3D" id="3.40.50.720">
    <property type="entry name" value="NAD(P)-binding Rossmann-like Domain"/>
    <property type="match status" value="1"/>
</dbReference>
<proteinExistence type="predicted"/>
<dbReference type="PANTHER" id="PTHR43677:SF1">
    <property type="entry name" value="ACRYLYL-COA REDUCTASE ACUI-RELATED"/>
    <property type="match status" value="1"/>
</dbReference>
<organism evidence="2 3">
    <name type="scientific">Hydrogenophaga intermedia</name>
    <dbReference type="NCBI Taxonomy" id="65786"/>
    <lineage>
        <taxon>Bacteria</taxon>
        <taxon>Pseudomonadati</taxon>
        <taxon>Pseudomonadota</taxon>
        <taxon>Betaproteobacteria</taxon>
        <taxon>Burkholderiales</taxon>
        <taxon>Comamonadaceae</taxon>
        <taxon>Hydrogenophaga</taxon>
    </lineage>
</organism>
<dbReference type="SMART" id="SM00829">
    <property type="entry name" value="PKS_ER"/>
    <property type="match status" value="1"/>
</dbReference>
<reference evidence="3" key="2">
    <citation type="submission" date="2014-11" db="EMBL/GenBank/DDBJ databases">
        <title>Draft genome sequence of Hydrogenophaga intermedia S1.</title>
        <authorList>
            <person name="Gan H.M."/>
            <person name="Chew T.H."/>
            <person name="Stolz A."/>
        </authorList>
    </citation>
    <scope>NUCLEOTIDE SEQUENCE [LARGE SCALE GENOMIC DNA]</scope>
    <source>
        <strain evidence="3">S1</strain>
    </source>
</reference>
<dbReference type="EMBL" id="CCAE010000046">
    <property type="protein sequence ID" value="CDN89539.1"/>
    <property type="molecule type" value="Genomic_DNA"/>
</dbReference>
<evidence type="ECO:0000313" key="2">
    <source>
        <dbReference type="EMBL" id="CDN89539.1"/>
    </source>
</evidence>
<dbReference type="Proteomes" id="UP000028878">
    <property type="component" value="Unassembled WGS sequence"/>
</dbReference>
<dbReference type="InterPro" id="IPR036291">
    <property type="entry name" value="NAD(P)-bd_dom_sf"/>
</dbReference>
<feature type="domain" description="Enoyl reductase (ER)" evidence="1">
    <location>
        <begin position="26"/>
        <end position="335"/>
    </location>
</feature>
<dbReference type="InterPro" id="IPR011032">
    <property type="entry name" value="GroES-like_sf"/>
</dbReference>
<dbReference type="InterPro" id="IPR013154">
    <property type="entry name" value="ADH-like_N"/>
</dbReference>
<name>A0A1L1PP89_HYDIT</name>
<dbReference type="Gene3D" id="3.90.180.10">
    <property type="entry name" value="Medium-chain alcohol dehydrogenases, catalytic domain"/>
    <property type="match status" value="1"/>
</dbReference>
<dbReference type="GO" id="GO:0043957">
    <property type="term" value="F:acryloyl-CoA reductase (NADPH) activity"/>
    <property type="evidence" value="ECO:0007669"/>
    <property type="project" value="TreeGrafter"/>
</dbReference>
<dbReference type="Pfam" id="PF00107">
    <property type="entry name" value="ADH_zinc_N"/>
    <property type="match status" value="1"/>
</dbReference>
<protein>
    <submittedName>
        <fullName evidence="2">Alcohol dehydrogenase III</fullName>
    </submittedName>
</protein>
<keyword evidence="3" id="KW-1185">Reference proteome</keyword>
<dbReference type="InterPro" id="IPR014188">
    <property type="entry name" value="Acrylyl-CoA_reductase_AcuI"/>
</dbReference>
<sequence length="340" mass="35945">MTAPDAALPTSFRAVRTHVVDGRTESRLEALTLDELSPGEVVIRNRYAGVNFKDCLSLHGKAKIITGFPRVAGIELVGDVLHSDAAGIAPGQTVLVHGFQTGIAFDGAFSEVVRVPAAHVHALPAGLTPLECATLGVPAFTAAMALERFQMEGLRPDSGPVAITGAGGAVALMAMGILARTGHQVVAITRRMEQADALRAAGASEVLDASELLAAPPRALEKPRFAAAIDNVGGPMLSWLLRSTQDQGCVACVGNAASNSFDGSVLPFIMRSVKLVGIVANAPWEQRHRLWARLGSDWKPDVERIIPQLSFITLDELLPFSEAQLAGRNSGRALLRFDTP</sequence>
<dbReference type="AlphaFoldDB" id="A0A1L1PP89"/>
<dbReference type="SUPFAM" id="SSF51735">
    <property type="entry name" value="NAD(P)-binding Rossmann-fold domains"/>
    <property type="match status" value="1"/>
</dbReference>
<dbReference type="PANTHER" id="PTHR43677">
    <property type="entry name" value="SHORT-CHAIN DEHYDROGENASE/REDUCTASE"/>
    <property type="match status" value="1"/>
</dbReference>
<dbReference type="Pfam" id="PF08240">
    <property type="entry name" value="ADH_N"/>
    <property type="match status" value="1"/>
</dbReference>
<accession>A0A1L1PP89</accession>
<dbReference type="CDD" id="cd05280">
    <property type="entry name" value="MDR_yhdh_yhfp"/>
    <property type="match status" value="1"/>
</dbReference>
<evidence type="ECO:0000313" key="3">
    <source>
        <dbReference type="Proteomes" id="UP000028878"/>
    </source>
</evidence>
<reference evidence="3" key="1">
    <citation type="submission" date="2014-02" db="EMBL/GenBank/DDBJ databases">
        <authorList>
            <person name="Gan H."/>
        </authorList>
    </citation>
    <scope>NUCLEOTIDE SEQUENCE [LARGE SCALE GENOMIC DNA]</scope>
    <source>
        <strain evidence="3">S1</strain>
    </source>
</reference>